<name>A0A174KMQ6_9FIRM</name>
<evidence type="ECO:0000313" key="7">
    <source>
        <dbReference type="EMBL" id="CUP12121.1"/>
    </source>
</evidence>
<feature type="transmembrane region" description="Helical" evidence="6">
    <location>
        <begin position="328"/>
        <end position="349"/>
    </location>
</feature>
<evidence type="ECO:0000256" key="5">
    <source>
        <dbReference type="ARBA" id="ARBA00023136"/>
    </source>
</evidence>
<proteinExistence type="predicted"/>
<feature type="transmembrane region" description="Helical" evidence="6">
    <location>
        <begin position="28"/>
        <end position="47"/>
    </location>
</feature>
<evidence type="ECO:0000256" key="1">
    <source>
        <dbReference type="ARBA" id="ARBA00004141"/>
    </source>
</evidence>
<dbReference type="STRING" id="39482.ERS852491_04323"/>
<comment type="subcellular location">
    <subcellularLocation>
        <location evidence="1">Membrane</location>
        <topology evidence="1">Multi-pass membrane protein</topology>
    </subcellularLocation>
</comment>
<dbReference type="GO" id="GO:0016020">
    <property type="term" value="C:membrane"/>
    <property type="evidence" value="ECO:0007669"/>
    <property type="project" value="UniProtKB-SubCell"/>
</dbReference>
<feature type="transmembrane region" description="Helical" evidence="6">
    <location>
        <begin position="533"/>
        <end position="551"/>
    </location>
</feature>
<keyword evidence="4 6" id="KW-1133">Transmembrane helix</keyword>
<keyword evidence="2" id="KW-0813">Transport</keyword>
<feature type="transmembrane region" description="Helical" evidence="6">
    <location>
        <begin position="118"/>
        <end position="138"/>
    </location>
</feature>
<feature type="transmembrane region" description="Helical" evidence="6">
    <location>
        <begin position="59"/>
        <end position="76"/>
    </location>
</feature>
<dbReference type="Pfam" id="PF03169">
    <property type="entry name" value="OPT"/>
    <property type="match status" value="2"/>
</dbReference>
<accession>A0A174KMQ6</accession>
<protein>
    <submittedName>
        <fullName evidence="7">OPT oligopeptide transporter protein</fullName>
    </submittedName>
</protein>
<evidence type="ECO:0000256" key="6">
    <source>
        <dbReference type="SAM" id="Phobius"/>
    </source>
</evidence>
<keyword evidence="5 6" id="KW-0472">Membrane</keyword>
<feature type="transmembrane region" description="Helical" evidence="6">
    <location>
        <begin position="356"/>
        <end position="375"/>
    </location>
</feature>
<feature type="transmembrane region" description="Helical" evidence="6">
    <location>
        <begin position="304"/>
        <end position="322"/>
    </location>
</feature>
<feature type="transmembrane region" description="Helical" evidence="6">
    <location>
        <begin position="425"/>
        <end position="443"/>
    </location>
</feature>
<evidence type="ECO:0000256" key="2">
    <source>
        <dbReference type="ARBA" id="ARBA00022448"/>
    </source>
</evidence>
<dbReference type="OrthoDB" id="3652263at2"/>
<feature type="transmembrane region" description="Helical" evidence="6">
    <location>
        <begin position="495"/>
        <end position="521"/>
    </location>
</feature>
<dbReference type="EMBL" id="CYZU01000058">
    <property type="protein sequence ID" value="CUP12121.1"/>
    <property type="molecule type" value="Genomic_DNA"/>
</dbReference>
<feature type="transmembrane region" description="Helical" evidence="6">
    <location>
        <begin position="196"/>
        <end position="219"/>
    </location>
</feature>
<dbReference type="Proteomes" id="UP000095544">
    <property type="component" value="Unassembled WGS sequence"/>
</dbReference>
<gene>
    <name evidence="7" type="ORF">ERS852491_04323</name>
</gene>
<evidence type="ECO:0000256" key="4">
    <source>
        <dbReference type="ARBA" id="ARBA00022989"/>
    </source>
</evidence>
<feature type="transmembrane region" description="Helical" evidence="6">
    <location>
        <begin position="172"/>
        <end position="190"/>
    </location>
</feature>
<evidence type="ECO:0000313" key="8">
    <source>
        <dbReference type="Proteomes" id="UP000095544"/>
    </source>
</evidence>
<sequence>MSDNRENGSSEEILEQYSKEMPKLMEPGIFIIAVIASVLGAIVGMQVLTHTGVAPDTSVVGALLAVLISQIPIRFLKKFKNIHCQNLVQTSTSGATFSAANCMLLTIGVPYIMGYTEFMYPMLIGVTLATIVDATILYKSFGSPMFPADAPWPPGIATAETILATVRKGKRAGLLVIGAVAGWAGAMAGIPMDLFGVAWVGSVLAIGAFGVGALIVGIIESNAFAFTVFGHDFVIAQDIFGKGFVAADHVALNYMGHGIMIGAGIISLVQCGRMLFKKVDKETSAAGQFGTSIKDMRSALGKGFIAYLVIALGLAIVSGLWYEMKPGMFILWILFAAVAALVSELIVGVSAMYSGWFPGFATALIFLILGMLIGFPKLPLAVLAGFTAATGPCFSDMGNDLKAGYILRGSGKNPEFEKAGRKQQYFSELLGFAVAFVIVAIFAKTYFSQGLFPPINATYASTIEAGSSIEVLKWLAIWAIPGAVIQIAGGNHQVGILFATGILVGGTIYGLTVIIATIIRIIVIKKNPKNDDILMILGAGSLVGCALHDFANSMLGAFKSK</sequence>
<dbReference type="RefSeq" id="WP_050640169.1">
    <property type="nucleotide sequence ID" value="NZ_CABKUE010000008.1"/>
</dbReference>
<keyword evidence="3 6" id="KW-0812">Transmembrane</keyword>
<dbReference type="InterPro" id="IPR004813">
    <property type="entry name" value="OPT"/>
</dbReference>
<dbReference type="AlphaFoldDB" id="A0A174KMQ6"/>
<dbReference type="GO" id="GO:0035673">
    <property type="term" value="F:oligopeptide transmembrane transporter activity"/>
    <property type="evidence" value="ECO:0007669"/>
    <property type="project" value="InterPro"/>
</dbReference>
<reference evidence="7 8" key="1">
    <citation type="submission" date="2015-09" db="EMBL/GenBank/DDBJ databases">
        <authorList>
            <consortium name="Pathogen Informatics"/>
        </authorList>
    </citation>
    <scope>NUCLEOTIDE SEQUENCE [LARGE SCALE GENOMIC DNA]</scope>
    <source>
        <strain evidence="7 8">2789STDY5834876</strain>
    </source>
</reference>
<evidence type="ECO:0000256" key="3">
    <source>
        <dbReference type="ARBA" id="ARBA00022692"/>
    </source>
</evidence>
<feature type="transmembrane region" description="Helical" evidence="6">
    <location>
        <begin position="88"/>
        <end position="112"/>
    </location>
</feature>
<organism evidence="7 8">
    <name type="scientific">Faecalicatena contorta</name>
    <dbReference type="NCBI Taxonomy" id="39482"/>
    <lineage>
        <taxon>Bacteria</taxon>
        <taxon>Bacillati</taxon>
        <taxon>Bacillota</taxon>
        <taxon>Clostridia</taxon>
        <taxon>Lachnospirales</taxon>
        <taxon>Lachnospiraceae</taxon>
        <taxon>Faecalicatena</taxon>
    </lineage>
</organism>